<accession>A0AAQ3JST9</accession>
<dbReference type="AlphaFoldDB" id="A0AAQ3JST9"/>
<dbReference type="Pfam" id="PF04707">
    <property type="entry name" value="PRELI"/>
    <property type="match status" value="1"/>
</dbReference>
<protein>
    <recommendedName>
        <fullName evidence="2">PRELI/MSF1 domain-containing protein</fullName>
    </recommendedName>
</protein>
<evidence type="ECO:0000256" key="1">
    <source>
        <dbReference type="SAM" id="MobiDB-lite"/>
    </source>
</evidence>
<dbReference type="PROSITE" id="PS50904">
    <property type="entry name" value="PRELI_MSF1"/>
    <property type="match status" value="1"/>
</dbReference>
<dbReference type="PANTHER" id="PTHR11158">
    <property type="entry name" value="MSF1/PX19 RELATED"/>
    <property type="match status" value="1"/>
</dbReference>
<sequence length="257" mass="28928">MTRSDLIHTQMTRPSHAASASVLFVSPPSTFSPFLLLPSPHRPRPHSSKTLTSAAPPRPPPRSFTMVRAYKQDHVYHHPWDRVTTAAWRKFTDPDTPAVLSHVVDVHTLNRRLDPASGRLHAVRSITVRSPPLPFLLRRILGQEAVVCQCVESTVVDARERSMEIVIRNASLRGLIEVEERSTYRPHPERPEGWTAFRQETSIRCKPLSVLAAVAEKVEQRCADRFQQNSAKGREFVERICKYLEAEASAAASTISC</sequence>
<feature type="region of interest" description="Disordered" evidence="1">
    <location>
        <begin position="35"/>
        <end position="62"/>
    </location>
</feature>
<dbReference type="GO" id="GO:0005758">
    <property type="term" value="C:mitochondrial intermembrane space"/>
    <property type="evidence" value="ECO:0007669"/>
    <property type="project" value="InterPro"/>
</dbReference>
<dbReference type="Proteomes" id="UP001327560">
    <property type="component" value="Chromosome 1"/>
</dbReference>
<reference evidence="3 4" key="1">
    <citation type="submission" date="2023-10" db="EMBL/GenBank/DDBJ databases">
        <title>Chromosome-scale genome assembly provides insights into flower coloration mechanisms of Canna indica.</title>
        <authorList>
            <person name="Li C."/>
        </authorList>
    </citation>
    <scope>NUCLEOTIDE SEQUENCE [LARGE SCALE GENOMIC DNA]</scope>
    <source>
        <tissue evidence="3">Flower</tissue>
    </source>
</reference>
<evidence type="ECO:0000313" key="4">
    <source>
        <dbReference type="Proteomes" id="UP001327560"/>
    </source>
</evidence>
<evidence type="ECO:0000313" key="3">
    <source>
        <dbReference type="EMBL" id="WOK94136.1"/>
    </source>
</evidence>
<proteinExistence type="predicted"/>
<dbReference type="EMBL" id="CP136890">
    <property type="protein sequence ID" value="WOK94136.1"/>
    <property type="molecule type" value="Genomic_DNA"/>
</dbReference>
<feature type="domain" description="PRELI/MSF1" evidence="2">
    <location>
        <begin position="67"/>
        <end position="249"/>
    </location>
</feature>
<gene>
    <name evidence="3" type="ORF">Cni_G02838</name>
</gene>
<keyword evidence="4" id="KW-1185">Reference proteome</keyword>
<organism evidence="3 4">
    <name type="scientific">Canna indica</name>
    <name type="common">Indian-shot</name>
    <dbReference type="NCBI Taxonomy" id="4628"/>
    <lineage>
        <taxon>Eukaryota</taxon>
        <taxon>Viridiplantae</taxon>
        <taxon>Streptophyta</taxon>
        <taxon>Embryophyta</taxon>
        <taxon>Tracheophyta</taxon>
        <taxon>Spermatophyta</taxon>
        <taxon>Magnoliopsida</taxon>
        <taxon>Liliopsida</taxon>
        <taxon>Zingiberales</taxon>
        <taxon>Cannaceae</taxon>
        <taxon>Canna</taxon>
    </lineage>
</organism>
<dbReference type="InterPro" id="IPR037365">
    <property type="entry name" value="Slowmo/Ups"/>
</dbReference>
<name>A0AAQ3JST9_9LILI</name>
<evidence type="ECO:0000259" key="2">
    <source>
        <dbReference type="PROSITE" id="PS50904"/>
    </source>
</evidence>
<dbReference type="InterPro" id="IPR006797">
    <property type="entry name" value="PRELI/MSF1_dom"/>
</dbReference>